<dbReference type="SMART" id="SM00382">
    <property type="entry name" value="AAA"/>
    <property type="match status" value="2"/>
</dbReference>
<dbReference type="SUPFAM" id="SSF52540">
    <property type="entry name" value="P-loop containing nucleoside triphosphate hydrolases"/>
    <property type="match status" value="2"/>
</dbReference>
<dbReference type="OrthoDB" id="539829at2759"/>
<dbReference type="InterPro" id="IPR003593">
    <property type="entry name" value="AAA+_ATPase"/>
</dbReference>
<dbReference type="InterPro" id="IPR041569">
    <property type="entry name" value="AAA_lid_3"/>
</dbReference>
<feature type="domain" description="AAA+ ATPase" evidence="5">
    <location>
        <begin position="351"/>
        <end position="492"/>
    </location>
</feature>
<evidence type="ECO:0000256" key="1">
    <source>
        <dbReference type="ARBA" id="ARBA00022741"/>
    </source>
</evidence>
<evidence type="ECO:0000256" key="2">
    <source>
        <dbReference type="ARBA" id="ARBA00022840"/>
    </source>
</evidence>
<gene>
    <name evidence="6" type="ORF">PPROV_000820600</name>
</gene>
<comment type="similarity">
    <text evidence="4">Belongs to the AAA ATPase family.</text>
</comment>
<keyword evidence="2 4" id="KW-0067">ATP-binding</keyword>
<feature type="domain" description="AAA+ ATPase" evidence="5">
    <location>
        <begin position="57"/>
        <end position="222"/>
    </location>
</feature>
<dbReference type="PANTHER" id="PTHR23077:SF117">
    <property type="entry name" value="AAA+ ATPASE DOMAIN-CONTAINING PROTEIN"/>
    <property type="match status" value="1"/>
</dbReference>
<dbReference type="InterPro" id="IPR050168">
    <property type="entry name" value="AAA_ATPase_domain"/>
</dbReference>
<dbReference type="Pfam" id="PF00004">
    <property type="entry name" value="AAA"/>
    <property type="match status" value="2"/>
</dbReference>
<comment type="caution">
    <text evidence="6">The sequence shown here is derived from an EMBL/GenBank/DDBJ whole genome shotgun (WGS) entry which is preliminary data.</text>
</comment>
<dbReference type="Gene3D" id="3.40.50.300">
    <property type="entry name" value="P-loop containing nucleotide triphosphate hydrolases"/>
    <property type="match status" value="2"/>
</dbReference>
<name>A0A830HVK1_9CHLO</name>
<evidence type="ECO:0000313" key="7">
    <source>
        <dbReference type="Proteomes" id="UP000660262"/>
    </source>
</evidence>
<dbReference type="InterPro" id="IPR003960">
    <property type="entry name" value="ATPase_AAA_CS"/>
</dbReference>
<evidence type="ECO:0000259" key="5">
    <source>
        <dbReference type="SMART" id="SM00382"/>
    </source>
</evidence>
<dbReference type="AlphaFoldDB" id="A0A830HVK1"/>
<dbReference type="GO" id="GO:0005524">
    <property type="term" value="F:ATP binding"/>
    <property type="evidence" value="ECO:0007669"/>
    <property type="project" value="UniProtKB-KW"/>
</dbReference>
<organism evidence="6 7">
    <name type="scientific">Pycnococcus provasolii</name>
    <dbReference type="NCBI Taxonomy" id="41880"/>
    <lineage>
        <taxon>Eukaryota</taxon>
        <taxon>Viridiplantae</taxon>
        <taxon>Chlorophyta</taxon>
        <taxon>Pseudoscourfieldiophyceae</taxon>
        <taxon>Pseudoscourfieldiales</taxon>
        <taxon>Pycnococcaceae</taxon>
        <taxon>Pycnococcus</taxon>
    </lineage>
</organism>
<dbReference type="Gene3D" id="1.10.8.60">
    <property type="match status" value="2"/>
</dbReference>
<protein>
    <recommendedName>
        <fullName evidence="5">AAA+ ATPase domain-containing protein</fullName>
    </recommendedName>
</protein>
<keyword evidence="3" id="KW-0175">Coiled coil</keyword>
<dbReference type="PANTHER" id="PTHR23077">
    <property type="entry name" value="AAA-FAMILY ATPASE"/>
    <property type="match status" value="1"/>
</dbReference>
<dbReference type="Pfam" id="PF17862">
    <property type="entry name" value="AAA_lid_3"/>
    <property type="match status" value="1"/>
</dbReference>
<dbReference type="Proteomes" id="UP000660262">
    <property type="component" value="Unassembled WGS sequence"/>
</dbReference>
<dbReference type="EMBL" id="BNJQ01000025">
    <property type="protein sequence ID" value="GHP09471.1"/>
    <property type="molecule type" value="Genomic_DNA"/>
</dbReference>
<evidence type="ECO:0000256" key="4">
    <source>
        <dbReference type="RuleBase" id="RU003651"/>
    </source>
</evidence>
<dbReference type="PROSITE" id="PS00674">
    <property type="entry name" value="AAA"/>
    <property type="match status" value="1"/>
</dbReference>
<dbReference type="InterPro" id="IPR003959">
    <property type="entry name" value="ATPase_AAA_core"/>
</dbReference>
<accession>A0A830HVK1</accession>
<dbReference type="FunFam" id="3.40.50.300:FF:001025">
    <property type="entry name" value="ATPase family, AAA domain-containing 2B"/>
    <property type="match status" value="1"/>
</dbReference>
<evidence type="ECO:0000313" key="6">
    <source>
        <dbReference type="EMBL" id="GHP09471.1"/>
    </source>
</evidence>
<dbReference type="GO" id="GO:0016887">
    <property type="term" value="F:ATP hydrolysis activity"/>
    <property type="evidence" value="ECO:0007669"/>
    <property type="project" value="InterPro"/>
</dbReference>
<proteinExistence type="inferred from homology"/>
<keyword evidence="1 4" id="KW-0547">Nucleotide-binding</keyword>
<sequence>MASAAVSAAASDAAAASEVVPLQNAPSQLQSPHALLTEHVIWPVRFSLLSSKLGLAFASGVLVIGAPGTGKTFLVKRVAAEICGGDNNKDNAKENKLASVLSVLSCSSVLGAGFVGDSERILREAFETARKAARSSPARTHILLIEDIDVLCPRRDAVGGVQPHEARLVAQMLTLLDGLGVGDDDSESRLAVVATTSRPHDVDDAIRRAGRLEKDIVLLPPGRQERAQMLRTMLSRRQREAAVDNQAAAKFDDQQLVDTLAARTAGYTPADLTELVRRGTHDDDWIKALSAVRPSSLRGVAVTEENDEASGQMTYDVLSACASESTRRALRRAVLMRFTHPKSMARLGVRPSRGVLLYGPPGTGKTSLARAIARAAARPLISLSASDLFAAHVGEGEANLRDAFRRAREAAPCILLIDEIDAVGGAARTKSGGGGAPGAGERLLTTLLAEMDGLGQHEGAIVLACTNRPDAVDAALLRAGRCDEVVYVGLPDQEGRLQALLAHTANVAIDGDVDMRDVASRSEGFTGADIASLVRQAAMCALDDADEVVAVNCKHFHKALALTRPSVDDEDIARYERWAMAKRH</sequence>
<keyword evidence="7" id="KW-1185">Reference proteome</keyword>
<reference evidence="6" key="1">
    <citation type="submission" date="2020-10" db="EMBL/GenBank/DDBJ databases">
        <title>Unveiling of a novel bifunctional photoreceptor, Dualchrome1, isolated from a cosmopolitan green alga.</title>
        <authorList>
            <person name="Suzuki S."/>
            <person name="Kawachi M."/>
        </authorList>
    </citation>
    <scope>NUCLEOTIDE SEQUENCE</scope>
    <source>
        <strain evidence="6">NIES 2893</strain>
    </source>
</reference>
<dbReference type="InterPro" id="IPR027417">
    <property type="entry name" value="P-loop_NTPase"/>
</dbReference>
<evidence type="ECO:0000256" key="3">
    <source>
        <dbReference type="ARBA" id="ARBA00023054"/>
    </source>
</evidence>